<evidence type="ECO:0000256" key="1">
    <source>
        <dbReference type="RuleBase" id="RU362001"/>
    </source>
</evidence>
<dbReference type="AlphaFoldDB" id="A0A1L7CW44"/>
<keyword evidence="3" id="KW-1185">Reference proteome</keyword>
<dbReference type="InterPro" id="IPR036689">
    <property type="entry name" value="ESAT-6-like_sf"/>
</dbReference>
<proteinExistence type="inferred from homology"/>
<dbReference type="EMBL" id="CP009248">
    <property type="protein sequence ID" value="APT90030.1"/>
    <property type="molecule type" value="Genomic_DNA"/>
</dbReference>
<dbReference type="SUPFAM" id="SSF140453">
    <property type="entry name" value="EsxAB dimer-like"/>
    <property type="match status" value="1"/>
</dbReference>
<protein>
    <recommendedName>
        <fullName evidence="1">ESAT-6-like protein</fullName>
    </recommendedName>
</protein>
<organism evidence="2 3">
    <name type="scientific">Corynebacterium sphenisci DSM 44792</name>
    <dbReference type="NCBI Taxonomy" id="1437874"/>
    <lineage>
        <taxon>Bacteria</taxon>
        <taxon>Bacillati</taxon>
        <taxon>Actinomycetota</taxon>
        <taxon>Actinomycetes</taxon>
        <taxon>Mycobacteriales</taxon>
        <taxon>Corynebacteriaceae</taxon>
        <taxon>Corynebacterium</taxon>
    </lineage>
</organism>
<dbReference type="STRING" id="1437874.CSPHI_01850"/>
<dbReference type="OrthoDB" id="3387628at2"/>
<dbReference type="Pfam" id="PF06013">
    <property type="entry name" value="WXG100"/>
    <property type="match status" value="1"/>
</dbReference>
<sequence>MTDTIRYQFGGIAAAVDDIRGTSGRIQGLLEELKARIRPMTATWQGDSAAAYEEAQARWDAAAAELNMILEAIARTVGEGNDRMADINRQAAASWA</sequence>
<accession>A0A1L7CW44</accession>
<dbReference type="RefSeq" id="WP_075691236.1">
    <property type="nucleotide sequence ID" value="NZ_CP009248.1"/>
</dbReference>
<gene>
    <name evidence="2" type="ORF">CSPHI_01850</name>
</gene>
<name>A0A1L7CW44_9CORY</name>
<dbReference type="KEGG" id="csph:CSPHI_01850"/>
<dbReference type="Gene3D" id="1.10.287.1060">
    <property type="entry name" value="ESAT-6-like"/>
    <property type="match status" value="1"/>
</dbReference>
<comment type="similarity">
    <text evidence="1">Belongs to the WXG100 family.</text>
</comment>
<dbReference type="NCBIfam" id="TIGR03930">
    <property type="entry name" value="WXG100_ESAT6"/>
    <property type="match status" value="1"/>
</dbReference>
<dbReference type="Proteomes" id="UP000185469">
    <property type="component" value="Chromosome"/>
</dbReference>
<evidence type="ECO:0000313" key="2">
    <source>
        <dbReference type="EMBL" id="APT90030.1"/>
    </source>
</evidence>
<reference evidence="2 3" key="1">
    <citation type="submission" date="2014-08" db="EMBL/GenBank/DDBJ databases">
        <title>Complete genome sequence of Corynebacterium sphenisci CECT 5990(T) (=DSM 44792(T)), isolated from healthy wild penguins.</title>
        <authorList>
            <person name="Ruckert C."/>
            <person name="Albersmeier A."/>
            <person name="Winkler A."/>
            <person name="Kalinowski J."/>
        </authorList>
    </citation>
    <scope>NUCLEOTIDE SEQUENCE [LARGE SCALE GENOMIC DNA]</scope>
    <source>
        <strain evidence="2 3">DSM 44792</strain>
    </source>
</reference>
<dbReference type="InterPro" id="IPR010310">
    <property type="entry name" value="T7SS_ESAT-6-like"/>
</dbReference>
<evidence type="ECO:0000313" key="3">
    <source>
        <dbReference type="Proteomes" id="UP000185469"/>
    </source>
</evidence>